<dbReference type="AlphaFoldDB" id="A0A8H3EZ10"/>
<organism evidence="3 4">
    <name type="scientific">Alectoria fallacina</name>
    <dbReference type="NCBI Taxonomy" id="1903189"/>
    <lineage>
        <taxon>Eukaryota</taxon>
        <taxon>Fungi</taxon>
        <taxon>Dikarya</taxon>
        <taxon>Ascomycota</taxon>
        <taxon>Pezizomycotina</taxon>
        <taxon>Lecanoromycetes</taxon>
        <taxon>OSLEUM clade</taxon>
        <taxon>Lecanoromycetidae</taxon>
        <taxon>Lecanorales</taxon>
        <taxon>Lecanorineae</taxon>
        <taxon>Parmeliaceae</taxon>
        <taxon>Alectoria</taxon>
    </lineage>
</organism>
<feature type="chain" id="PRO_5034567767" evidence="2">
    <location>
        <begin position="26"/>
        <end position="374"/>
    </location>
</feature>
<keyword evidence="2" id="KW-0732">Signal</keyword>
<dbReference type="EMBL" id="CAJPDR010000067">
    <property type="protein sequence ID" value="CAF9914024.1"/>
    <property type="molecule type" value="Genomic_DNA"/>
</dbReference>
<evidence type="ECO:0000256" key="1">
    <source>
        <dbReference type="SAM" id="MobiDB-lite"/>
    </source>
</evidence>
<feature type="signal peptide" evidence="2">
    <location>
        <begin position="1"/>
        <end position="25"/>
    </location>
</feature>
<comment type="caution">
    <text evidence="3">The sequence shown here is derived from an EMBL/GenBank/DDBJ whole genome shotgun (WGS) entry which is preliminary data.</text>
</comment>
<evidence type="ECO:0000313" key="4">
    <source>
        <dbReference type="Proteomes" id="UP000664203"/>
    </source>
</evidence>
<dbReference type="Proteomes" id="UP000664203">
    <property type="component" value="Unassembled WGS sequence"/>
</dbReference>
<accession>A0A8H3EZ10</accession>
<sequence length="374" mass="38480">MILTARALALAAPLTSLLLSATVTASPLGDEDVSIDASKFRIHRRQDPGPSGTDPSGIQPEDEDDAEIAADGTGPLRKAVSARPLYTRQPTATWFQISSASGSDASASFTSFTTTAPQISPIPPPSDPNQVQGGAPWNVDHIFELQVIGECFKGNKSGNIPATDWASASSAVFTPGPLNSAIASAVTNLNNLEGIPNAVNSFKKQVFTQNLTGVGGPSAGNGARYFNFFGPAVRKHLMDNQAALMAGTVDDTGNELQSAGNGNVAVKDYFTDYASSAYQGCIDYLSTSWTGKALPPTLSTSAAATSTTAGAASVTCYHAADPDNTCAAIADGPGWCECGDSPTTYAVMPSPAPQPCAWTTTPPTTSFDCAATAT</sequence>
<protein>
    <submittedName>
        <fullName evidence="3">Uncharacterized protein</fullName>
    </submittedName>
</protein>
<evidence type="ECO:0000313" key="3">
    <source>
        <dbReference type="EMBL" id="CAF9914024.1"/>
    </source>
</evidence>
<proteinExistence type="predicted"/>
<feature type="region of interest" description="Disordered" evidence="1">
    <location>
        <begin position="39"/>
        <end position="63"/>
    </location>
</feature>
<name>A0A8H3EZ10_9LECA</name>
<gene>
    <name evidence="3" type="ORF">ALECFALPRED_009210</name>
</gene>
<evidence type="ECO:0000256" key="2">
    <source>
        <dbReference type="SAM" id="SignalP"/>
    </source>
</evidence>
<reference evidence="3" key="1">
    <citation type="submission" date="2021-03" db="EMBL/GenBank/DDBJ databases">
        <authorList>
            <person name="Tagirdzhanova G."/>
        </authorList>
    </citation>
    <scope>NUCLEOTIDE SEQUENCE</scope>
</reference>
<keyword evidence="4" id="KW-1185">Reference proteome</keyword>
<dbReference type="OrthoDB" id="5356325at2759"/>